<feature type="compositionally biased region" description="Basic and acidic residues" evidence="1">
    <location>
        <begin position="103"/>
        <end position="114"/>
    </location>
</feature>
<evidence type="ECO:0000313" key="3">
    <source>
        <dbReference type="Proteomes" id="UP000321196"/>
    </source>
</evidence>
<evidence type="ECO:0000313" key="2">
    <source>
        <dbReference type="EMBL" id="TXK04123.1"/>
    </source>
</evidence>
<proteinExistence type="predicted"/>
<organism evidence="2 3">
    <name type="scientific">Microbacterium mitrae</name>
    <dbReference type="NCBI Taxonomy" id="664640"/>
    <lineage>
        <taxon>Bacteria</taxon>
        <taxon>Bacillati</taxon>
        <taxon>Actinomycetota</taxon>
        <taxon>Actinomycetes</taxon>
        <taxon>Micrococcales</taxon>
        <taxon>Microbacteriaceae</taxon>
        <taxon>Microbacterium</taxon>
    </lineage>
</organism>
<accession>A0A5C8HP50</accession>
<keyword evidence="3" id="KW-1185">Reference proteome</keyword>
<dbReference type="Proteomes" id="UP000321196">
    <property type="component" value="Unassembled WGS sequence"/>
</dbReference>
<reference evidence="2 3" key="1">
    <citation type="submission" date="2019-08" db="EMBL/GenBank/DDBJ databases">
        <authorList>
            <person name="Dong K."/>
        </authorList>
    </citation>
    <scope>NUCLEOTIDE SEQUENCE [LARGE SCALE GENOMIC DNA]</scope>
    <source>
        <strain evidence="2 3">M4-8</strain>
    </source>
</reference>
<gene>
    <name evidence="2" type="ORF">FVP60_10175</name>
</gene>
<comment type="caution">
    <text evidence="2">The sequence shown here is derived from an EMBL/GenBank/DDBJ whole genome shotgun (WGS) entry which is preliminary data.</text>
</comment>
<evidence type="ECO:0000256" key="1">
    <source>
        <dbReference type="SAM" id="MobiDB-lite"/>
    </source>
</evidence>
<feature type="region of interest" description="Disordered" evidence="1">
    <location>
        <begin position="72"/>
        <end position="121"/>
    </location>
</feature>
<protein>
    <submittedName>
        <fullName evidence="2">Uncharacterized protein</fullName>
    </submittedName>
</protein>
<dbReference type="EMBL" id="VRSW01000003">
    <property type="protein sequence ID" value="TXK04123.1"/>
    <property type="molecule type" value="Genomic_DNA"/>
</dbReference>
<dbReference type="RefSeq" id="WP_147826179.1">
    <property type="nucleotide sequence ID" value="NZ_BAAARG010000003.1"/>
</dbReference>
<sequence>MTNTRLAERGVVPARLLLIRLVETQIDDASAELRAVPFSPTAGDIEPALAKSIELTNRINELSKDLRSLTSAYASPGATKRHADREGAGDLATGPPAAGYRPDGYRRSRHDQRSINEANTHIRSSIATCEPNRRLPGN</sequence>
<name>A0A5C8HP50_9MICO</name>
<dbReference type="AlphaFoldDB" id="A0A5C8HP50"/>